<protein>
    <recommendedName>
        <fullName evidence="7">Alpha-catulin</fullName>
    </recommendedName>
</protein>
<comment type="similarity">
    <text evidence="2">Belongs to the vinculin/alpha-catenin family.</text>
</comment>
<feature type="compositionally biased region" description="Low complexity" evidence="4">
    <location>
        <begin position="651"/>
        <end position="663"/>
    </location>
</feature>
<dbReference type="InterPro" id="IPR030045">
    <property type="entry name" value="CTNNAL1"/>
</dbReference>
<dbReference type="GO" id="GO:0045296">
    <property type="term" value="F:cadherin binding"/>
    <property type="evidence" value="ECO:0007669"/>
    <property type="project" value="InterPro"/>
</dbReference>
<evidence type="ECO:0000256" key="1">
    <source>
        <dbReference type="ARBA" id="ARBA00004496"/>
    </source>
</evidence>
<dbReference type="Gene3D" id="1.20.120.230">
    <property type="entry name" value="Alpha-catenin/vinculin-like"/>
    <property type="match status" value="3"/>
</dbReference>
<dbReference type="CTD" id="8727"/>
<organism evidence="5 6">
    <name type="scientific">Strongylocentrotus purpuratus</name>
    <name type="common">Purple sea urchin</name>
    <dbReference type="NCBI Taxonomy" id="7668"/>
    <lineage>
        <taxon>Eukaryota</taxon>
        <taxon>Metazoa</taxon>
        <taxon>Echinodermata</taxon>
        <taxon>Eleutherozoa</taxon>
        <taxon>Echinozoa</taxon>
        <taxon>Echinoidea</taxon>
        <taxon>Euechinoidea</taxon>
        <taxon>Echinacea</taxon>
        <taxon>Camarodonta</taxon>
        <taxon>Echinidea</taxon>
        <taxon>Strongylocentrotidae</taxon>
        <taxon>Strongylocentrotus</taxon>
    </lineage>
</organism>
<evidence type="ECO:0000256" key="3">
    <source>
        <dbReference type="ARBA" id="ARBA00022490"/>
    </source>
</evidence>
<reference evidence="6" key="1">
    <citation type="submission" date="2015-02" db="EMBL/GenBank/DDBJ databases">
        <title>Genome sequencing for Strongylocentrotus purpuratus.</title>
        <authorList>
            <person name="Murali S."/>
            <person name="Liu Y."/>
            <person name="Vee V."/>
            <person name="English A."/>
            <person name="Wang M."/>
            <person name="Skinner E."/>
            <person name="Han Y."/>
            <person name="Muzny D.M."/>
            <person name="Worley K.C."/>
            <person name="Gibbs R.A."/>
        </authorList>
    </citation>
    <scope>NUCLEOTIDE SEQUENCE</scope>
</reference>
<reference evidence="5" key="2">
    <citation type="submission" date="2021-01" db="UniProtKB">
        <authorList>
            <consortium name="EnsemblMetazoa"/>
        </authorList>
    </citation>
    <scope>IDENTIFICATION</scope>
</reference>
<name>A0A7M7N2B8_STRPU</name>
<dbReference type="AlphaFoldDB" id="A0A7M7N2B8"/>
<dbReference type="InterPro" id="IPR001033">
    <property type="entry name" value="Alpha_catenin"/>
</dbReference>
<dbReference type="EnsemblMetazoa" id="XM_030974197">
    <property type="protein sequence ID" value="XP_030830057"/>
    <property type="gene ID" value="LOC576107"/>
</dbReference>
<accession>A0A7M7N2B8</accession>
<comment type="subcellular location">
    <subcellularLocation>
        <location evidence="1">Cytoplasm</location>
    </subcellularLocation>
</comment>
<keyword evidence="3" id="KW-0963">Cytoplasm</keyword>
<evidence type="ECO:0000256" key="4">
    <source>
        <dbReference type="SAM" id="MobiDB-lite"/>
    </source>
</evidence>
<dbReference type="Gene3D" id="1.10.287.160">
    <property type="entry name" value="HR1 repeat"/>
    <property type="match status" value="1"/>
</dbReference>
<evidence type="ECO:0000256" key="2">
    <source>
        <dbReference type="ARBA" id="ARBA00008376"/>
    </source>
</evidence>
<dbReference type="PANTHER" id="PTHR46342">
    <property type="entry name" value="ALPHA-CATULIN"/>
    <property type="match status" value="1"/>
</dbReference>
<dbReference type="OrthoDB" id="6376697at2759"/>
<dbReference type="FunCoup" id="A0A7M7N2B8">
    <property type="interactions" value="989"/>
</dbReference>
<dbReference type="InterPro" id="IPR036723">
    <property type="entry name" value="Alpha-catenin/vinculin-like_sf"/>
</dbReference>
<evidence type="ECO:0000313" key="5">
    <source>
        <dbReference type="EnsemblMetazoa" id="XP_030830057"/>
    </source>
</evidence>
<dbReference type="RefSeq" id="XP_030830057.1">
    <property type="nucleotide sequence ID" value="XM_030974197.1"/>
</dbReference>
<sequence>MTAACREARLAGSNIAKLTDVSYDATGQMTSPAGKGNMVRAARGLLSAITRVLLMADKIVIKQISQSRNRVSNSLERIDKTRSFTEFVQCFSQFGREMVELAHLTGDRQIDLKDERAKAKMACTRSTLEKSTTMLLTSCKTCLRHPECDPAKKTRDSVFINMRKALSNVNDIIYDKYDNKRLSSHSSPNGITSWPNMHSIMQELHDLVETSKVTLADEPTRTKMQLAMDLLVDTTQDFTDSAYTSHEHRERILTLCERGRANLTALNDHGRTITHDKHPSDRQEDELEVLVVKMVKSISDLKKQLQHTALDHASEVFKVGDDHTTIHKLKEVALQGQVEAVQQLTVRFHDHADQIREVCRLLGHVSRLAPLTISCDHAENSIATSDTQLTGAAITLAMNHNSKIARENLDVFADTWEIQINDLSTLVKEVNDNCVGKTNNKQVYLSLPRPGADIKHGTTVKAAKPVKLDAQEQAKIAKVGLEVKLLTSEVDAETEKWEDQANDIVKRAKNMSSMAYAMYMFTRGEGSLKTTLDLFKQAEYFAEEGNKLFRSVREFVGQVPDCQLRSELMMYLEQIPSHCQQLNFTTKSPSAGKSSTFNKVDCTIQETKSLLLCIVRLVPICYSLSAKYNVTTPNSPTARWRRPPPMMDLHSNSSDMDSPLSQSSGFMSDGSIMRAQKTLHKMNSFDRL</sequence>
<dbReference type="GeneID" id="576107"/>
<dbReference type="GO" id="GO:0007155">
    <property type="term" value="P:cell adhesion"/>
    <property type="evidence" value="ECO:0007669"/>
    <property type="project" value="InterPro"/>
</dbReference>
<dbReference type="GO" id="GO:0005737">
    <property type="term" value="C:cytoplasm"/>
    <property type="evidence" value="ECO:0007669"/>
    <property type="project" value="UniProtKB-SubCell"/>
</dbReference>
<keyword evidence="6" id="KW-1185">Reference proteome</keyword>
<dbReference type="Pfam" id="PF01044">
    <property type="entry name" value="Vinculin"/>
    <property type="match status" value="2"/>
</dbReference>
<dbReference type="Proteomes" id="UP000007110">
    <property type="component" value="Unassembled WGS sequence"/>
</dbReference>
<dbReference type="InterPro" id="IPR006077">
    <property type="entry name" value="Vinculin/catenin"/>
</dbReference>
<feature type="region of interest" description="Disordered" evidence="4">
    <location>
        <begin position="633"/>
        <end position="663"/>
    </location>
</feature>
<proteinExistence type="inferred from homology"/>
<evidence type="ECO:0008006" key="7">
    <source>
        <dbReference type="Google" id="ProtNLM"/>
    </source>
</evidence>
<dbReference type="OMA" id="DQQKMAK"/>
<dbReference type="SUPFAM" id="SSF47220">
    <property type="entry name" value="alpha-catenin/vinculin-like"/>
    <property type="match status" value="3"/>
</dbReference>
<dbReference type="KEGG" id="spu:576107"/>
<dbReference type="GO" id="GO:0007266">
    <property type="term" value="P:Rho protein signal transduction"/>
    <property type="evidence" value="ECO:0000318"/>
    <property type="project" value="GO_Central"/>
</dbReference>
<evidence type="ECO:0000313" key="6">
    <source>
        <dbReference type="Proteomes" id="UP000007110"/>
    </source>
</evidence>
<dbReference type="PRINTS" id="PR00805">
    <property type="entry name" value="ALPHACATENIN"/>
</dbReference>
<dbReference type="PANTHER" id="PTHR46342:SF1">
    <property type="entry name" value="ALPHA-CATULIN"/>
    <property type="match status" value="1"/>
</dbReference>
<dbReference type="GO" id="GO:0051015">
    <property type="term" value="F:actin filament binding"/>
    <property type="evidence" value="ECO:0007669"/>
    <property type="project" value="InterPro"/>
</dbReference>
<dbReference type="InParanoid" id="A0A7M7N2B8"/>